<dbReference type="RefSeq" id="WP_129970962.1">
    <property type="nucleotide sequence ID" value="NZ_JACCEW010000006.1"/>
</dbReference>
<dbReference type="EC" id="1.3.8.8" evidence="5"/>
<sequence>MNWRAWRRRWLTEPLYRMGRKAMPRLSDTEKEAIDAGDVWWEAQLFAGKPDWRAMLDLPPASLTAEEQAFLDGPVAQVCRMLHDWQINWHDGDLPPEVWSFLKEQGFFGMIIPKEYGGLGFSPYAHSEVVRQLSVRSVTAAVTAMVPNSLGPGELLLQFGTQAQRDYWLPRLAKGQEIPCFGLTSPEAGSDAASMVDTGVVCRQDVDGIDTLGIRLNWRKRFITLAPVATVLGLAFKLSDPDGLLGGDPEPGISVALVPTNLPGVVTGRRHLPAMQAFQNGPTEGHDVFVPIDALIGGAAQAGKGWQMLMSALAAGRGISLPSLSAAACTFTAHTSGAYARVRTQFGIPIGKFEGIQEKLGRLAANAYLVEAARRYTCAGLATGIKPAVVSAIMKLHATERMRESVNAAMDIHAGKAVIDGPSNYLGNLYRALPVAITVEGANILTRNLIIFGQGAIRAHPYLMQEIQAINNPDTARGEDDFDAVIWRHLGHSTRNALRATGLAWTAGQFASVPRGVGAAAPFYRGLSRWTSAFSLLSEMALLTLGGTLKRKEMLSARLGDILAELFLLSAVLKRWHDEGQHEADLPLVRYCALHAFTAMDRCMDEVLVNLPARSVAGLLRFLVLPPWSRARRTPDAITGDCAEILLDPSTARDRLVGAVWEGHDSPTVEQLERAYELAIDAQPLLDRIRKAGFDDWQAAHARGAITDEQAKVLEAAEESAAQVIEVDDFAPQDLKRG</sequence>
<evidence type="ECO:0000256" key="5">
    <source>
        <dbReference type="ARBA" id="ARBA00012040"/>
    </source>
</evidence>
<dbReference type="PANTHER" id="PTHR48083:SF33">
    <property type="entry name" value="ACYL-COENZYME A DEHYDROGENASE"/>
    <property type="match status" value="1"/>
</dbReference>
<feature type="domain" description="Acyl-CoA oxidase/dehydrogenase middle" evidence="13">
    <location>
        <begin position="180"/>
        <end position="276"/>
    </location>
</feature>
<evidence type="ECO:0000256" key="3">
    <source>
        <dbReference type="ARBA" id="ARBA00009347"/>
    </source>
</evidence>
<comment type="caution">
    <text evidence="16">The sequence shown here is derived from an EMBL/GenBank/DDBJ whole genome shotgun (WGS) entry which is preliminary data.</text>
</comment>
<evidence type="ECO:0000259" key="12">
    <source>
        <dbReference type="Pfam" id="PF00441"/>
    </source>
</evidence>
<name>A0A853FF58_9BURK</name>
<dbReference type="PANTHER" id="PTHR48083">
    <property type="entry name" value="MEDIUM-CHAIN SPECIFIC ACYL-COA DEHYDROGENASE, MITOCHONDRIAL-RELATED"/>
    <property type="match status" value="1"/>
</dbReference>
<dbReference type="InterPro" id="IPR009075">
    <property type="entry name" value="AcylCo_DH/oxidase_C"/>
</dbReference>
<dbReference type="GO" id="GO:0070991">
    <property type="term" value="F:medium-chain fatty acyl-CoA dehydrogenase activity"/>
    <property type="evidence" value="ECO:0007669"/>
    <property type="project" value="UniProtKB-EC"/>
</dbReference>
<keyword evidence="8" id="KW-0274">FAD</keyword>
<dbReference type="FunFam" id="1.10.540.10:FF:000004">
    <property type="entry name" value="Acyl-CoA dehydrogenase"/>
    <property type="match status" value="1"/>
</dbReference>
<dbReference type="InterPro" id="IPR006091">
    <property type="entry name" value="Acyl-CoA_Oxase/DH_mid-dom"/>
</dbReference>
<dbReference type="InterPro" id="IPR015396">
    <property type="entry name" value="FadE_C"/>
</dbReference>
<dbReference type="InterPro" id="IPR050741">
    <property type="entry name" value="Acyl-CoA_dehydrogenase"/>
</dbReference>
<keyword evidence="9" id="KW-0560">Oxidoreductase</keyword>
<accession>A0A853FF58</accession>
<dbReference type="InterPro" id="IPR013786">
    <property type="entry name" value="AcylCoA_DH/ox_N"/>
</dbReference>
<feature type="domain" description="Acyl-CoA dehydrogenase/oxidase N-terminal" evidence="14">
    <location>
        <begin position="66"/>
        <end position="176"/>
    </location>
</feature>
<dbReference type="Pfam" id="PF09317">
    <property type="entry name" value="ACDH_C"/>
    <property type="match status" value="1"/>
</dbReference>
<dbReference type="InterPro" id="IPR046373">
    <property type="entry name" value="Acyl-CoA_Oxase/DH_mid-dom_sf"/>
</dbReference>
<dbReference type="GO" id="GO:0033539">
    <property type="term" value="P:fatty acid beta-oxidation using acyl-CoA dehydrogenase"/>
    <property type="evidence" value="ECO:0007669"/>
    <property type="project" value="InterPro"/>
</dbReference>
<dbReference type="Pfam" id="PF00441">
    <property type="entry name" value="Acyl-CoA_dh_1"/>
    <property type="match status" value="1"/>
</dbReference>
<evidence type="ECO:0000256" key="6">
    <source>
        <dbReference type="ARBA" id="ARBA00020144"/>
    </source>
</evidence>
<feature type="domain" description="Acyl-CoA dehydrogenase C-terminal bacterial-type" evidence="15">
    <location>
        <begin position="457"/>
        <end position="730"/>
    </location>
</feature>
<evidence type="ECO:0000256" key="9">
    <source>
        <dbReference type="ARBA" id="ARBA00023002"/>
    </source>
</evidence>
<keyword evidence="17" id="KW-1185">Reference proteome</keyword>
<comment type="catalytic activity">
    <reaction evidence="11">
        <text>a long-chain 2,3-saturated fatty acyl-CoA + oxidized [electron-transfer flavoprotein] + H(+) = a long-chain (2E)-enoyl-CoA + reduced [electron-transfer flavoprotein]</text>
        <dbReference type="Rhea" id="RHEA:17721"/>
        <dbReference type="Rhea" id="RHEA-COMP:10685"/>
        <dbReference type="Rhea" id="RHEA-COMP:10686"/>
        <dbReference type="ChEBI" id="CHEBI:15378"/>
        <dbReference type="ChEBI" id="CHEBI:57692"/>
        <dbReference type="ChEBI" id="CHEBI:58307"/>
        <dbReference type="ChEBI" id="CHEBI:83721"/>
        <dbReference type="ChEBI" id="CHEBI:83727"/>
        <dbReference type="EC" id="1.3.8.8"/>
    </reaction>
</comment>
<evidence type="ECO:0000313" key="16">
    <source>
        <dbReference type="EMBL" id="NYT38519.1"/>
    </source>
</evidence>
<evidence type="ECO:0000256" key="8">
    <source>
        <dbReference type="ARBA" id="ARBA00022827"/>
    </source>
</evidence>
<evidence type="ECO:0000256" key="1">
    <source>
        <dbReference type="ARBA" id="ARBA00001974"/>
    </source>
</evidence>
<dbReference type="Gene3D" id="1.10.540.10">
    <property type="entry name" value="Acyl-CoA dehydrogenase/oxidase, N-terminal domain"/>
    <property type="match status" value="1"/>
</dbReference>
<evidence type="ECO:0000256" key="11">
    <source>
        <dbReference type="ARBA" id="ARBA00049247"/>
    </source>
</evidence>
<evidence type="ECO:0000256" key="4">
    <source>
        <dbReference type="ARBA" id="ARBA00012033"/>
    </source>
</evidence>
<dbReference type="UniPathway" id="UPA00659"/>
<evidence type="ECO:0000259" key="13">
    <source>
        <dbReference type="Pfam" id="PF02770"/>
    </source>
</evidence>
<dbReference type="Gene3D" id="1.20.140.10">
    <property type="entry name" value="Butyryl-CoA Dehydrogenase, subunit A, domain 3"/>
    <property type="match status" value="1"/>
</dbReference>
<dbReference type="SUPFAM" id="SSF47203">
    <property type="entry name" value="Acyl-CoA dehydrogenase C-terminal domain-like"/>
    <property type="match status" value="1"/>
</dbReference>
<comment type="catalytic activity">
    <reaction evidence="10">
        <text>a medium-chain 2,3-saturated fatty acyl-CoA + oxidized [electron-transfer flavoprotein] + H(+) = a medium-chain (2E)-enoyl-CoA + reduced [electron-transfer flavoprotein]</text>
        <dbReference type="Rhea" id="RHEA:14477"/>
        <dbReference type="Rhea" id="RHEA-COMP:10685"/>
        <dbReference type="Rhea" id="RHEA-COMP:10686"/>
        <dbReference type="ChEBI" id="CHEBI:15378"/>
        <dbReference type="ChEBI" id="CHEBI:57692"/>
        <dbReference type="ChEBI" id="CHEBI:58307"/>
        <dbReference type="ChEBI" id="CHEBI:83723"/>
        <dbReference type="ChEBI" id="CHEBI:83726"/>
        <dbReference type="EC" id="1.3.8.7"/>
    </reaction>
</comment>
<dbReference type="NCBIfam" id="NF007000">
    <property type="entry name" value="PRK09463.1"/>
    <property type="match status" value="1"/>
</dbReference>
<keyword evidence="7" id="KW-0285">Flavoprotein</keyword>
<gene>
    <name evidence="16" type="ORF">H0A68_16670</name>
</gene>
<protein>
    <recommendedName>
        <fullName evidence="6">Acyl-coenzyme A dehydrogenase</fullName>
        <ecNumber evidence="4">1.3.8.7</ecNumber>
        <ecNumber evidence="5">1.3.8.8</ecNumber>
    </recommendedName>
</protein>
<dbReference type="Proteomes" id="UP000580517">
    <property type="component" value="Unassembled WGS sequence"/>
</dbReference>
<dbReference type="EMBL" id="JACCEW010000006">
    <property type="protein sequence ID" value="NYT38519.1"/>
    <property type="molecule type" value="Genomic_DNA"/>
</dbReference>
<dbReference type="AlphaFoldDB" id="A0A853FF58"/>
<dbReference type="Gene3D" id="2.40.110.10">
    <property type="entry name" value="Butyryl-CoA Dehydrogenase, subunit A, domain 2"/>
    <property type="match status" value="1"/>
</dbReference>
<dbReference type="OrthoDB" id="9802447at2"/>
<proteinExistence type="inferred from homology"/>
<dbReference type="Pfam" id="PF02770">
    <property type="entry name" value="Acyl-CoA_dh_M"/>
    <property type="match status" value="1"/>
</dbReference>
<evidence type="ECO:0000259" key="15">
    <source>
        <dbReference type="Pfam" id="PF09317"/>
    </source>
</evidence>
<comment type="cofactor">
    <cofactor evidence="1">
        <name>FAD</name>
        <dbReference type="ChEBI" id="CHEBI:57692"/>
    </cofactor>
</comment>
<evidence type="ECO:0000256" key="2">
    <source>
        <dbReference type="ARBA" id="ARBA00005005"/>
    </source>
</evidence>
<evidence type="ECO:0000313" key="17">
    <source>
        <dbReference type="Proteomes" id="UP000580517"/>
    </source>
</evidence>
<dbReference type="InterPro" id="IPR009100">
    <property type="entry name" value="AcylCoA_DH/oxidase_NM_dom_sf"/>
</dbReference>
<dbReference type="InterPro" id="IPR037069">
    <property type="entry name" value="AcylCoA_DH/ox_N_sf"/>
</dbReference>
<dbReference type="FunFam" id="1.20.140.10:FF:000009">
    <property type="entry name" value="Acyl-CoA dehydrogenase"/>
    <property type="match status" value="1"/>
</dbReference>
<evidence type="ECO:0000256" key="7">
    <source>
        <dbReference type="ARBA" id="ARBA00022630"/>
    </source>
</evidence>
<dbReference type="EC" id="1.3.8.7" evidence="4"/>
<dbReference type="NCBIfam" id="NF009586">
    <property type="entry name" value="PRK13026.1"/>
    <property type="match status" value="1"/>
</dbReference>
<dbReference type="GO" id="GO:0005737">
    <property type="term" value="C:cytoplasm"/>
    <property type="evidence" value="ECO:0007669"/>
    <property type="project" value="TreeGrafter"/>
</dbReference>
<dbReference type="GO" id="GO:0004466">
    <property type="term" value="F:long-chain fatty acyl-CoA dehydrogenase activity"/>
    <property type="evidence" value="ECO:0007669"/>
    <property type="project" value="UniProtKB-EC"/>
</dbReference>
<reference evidence="16 17" key="1">
    <citation type="submission" date="2020-07" db="EMBL/GenBank/DDBJ databases">
        <title>Taxonomic revisions and descriptions of new bacterial species based on genomic comparisons in the high-G+C-content subgroup of the family Alcaligenaceae.</title>
        <authorList>
            <person name="Szabo A."/>
            <person name="Felfoldi T."/>
        </authorList>
    </citation>
    <scope>NUCLEOTIDE SEQUENCE [LARGE SCALE GENOMIC DNA]</scope>
    <source>
        <strain evidence="16 17">DSM 25264</strain>
    </source>
</reference>
<feature type="domain" description="Acyl-CoA dehydrogenase/oxidase C-terminal" evidence="12">
    <location>
        <begin position="303"/>
        <end position="450"/>
    </location>
</feature>
<dbReference type="SUPFAM" id="SSF56645">
    <property type="entry name" value="Acyl-CoA dehydrogenase NM domain-like"/>
    <property type="match status" value="1"/>
</dbReference>
<comment type="similarity">
    <text evidence="3">Belongs to the acyl-CoA dehydrogenase family.</text>
</comment>
<dbReference type="InterPro" id="IPR036250">
    <property type="entry name" value="AcylCo_DH-like_C"/>
</dbReference>
<dbReference type="GO" id="GO:0050660">
    <property type="term" value="F:flavin adenine dinucleotide binding"/>
    <property type="evidence" value="ECO:0007669"/>
    <property type="project" value="InterPro"/>
</dbReference>
<evidence type="ECO:0000256" key="10">
    <source>
        <dbReference type="ARBA" id="ARBA00047882"/>
    </source>
</evidence>
<comment type="pathway">
    <text evidence="2">Lipid metabolism; fatty acid beta-oxidation.</text>
</comment>
<organism evidence="16 17">
    <name type="scientific">Allopusillimonas soli</name>
    <dbReference type="NCBI Taxonomy" id="659016"/>
    <lineage>
        <taxon>Bacteria</taxon>
        <taxon>Pseudomonadati</taxon>
        <taxon>Pseudomonadota</taxon>
        <taxon>Betaproteobacteria</taxon>
        <taxon>Burkholderiales</taxon>
        <taxon>Alcaligenaceae</taxon>
        <taxon>Allopusillimonas</taxon>
    </lineage>
</organism>
<evidence type="ECO:0000259" key="14">
    <source>
        <dbReference type="Pfam" id="PF02771"/>
    </source>
</evidence>
<dbReference type="Pfam" id="PF02771">
    <property type="entry name" value="Acyl-CoA_dh_N"/>
    <property type="match status" value="1"/>
</dbReference>